<accession>A0A9Q0XXM7</accession>
<proteinExistence type="predicted"/>
<reference evidence="1" key="1">
    <citation type="journal article" date="2023" name="DNA Res.">
        <title>Chromosome-level genome assembly of Phrynocephalus forsythii using third-generation DNA sequencing and Hi-C analysis.</title>
        <authorList>
            <person name="Qi Y."/>
            <person name="Zhao W."/>
            <person name="Zhao Y."/>
            <person name="Niu C."/>
            <person name="Cao S."/>
            <person name="Zhang Y."/>
        </authorList>
    </citation>
    <scope>NUCLEOTIDE SEQUENCE</scope>
    <source>
        <tissue evidence="1">Muscle</tissue>
    </source>
</reference>
<dbReference type="AlphaFoldDB" id="A0A9Q0XXM7"/>
<sequence>MAGREAPVLVLAADAGKNGSIRLLWTGSRAGKQGLLILALGNASGILLLAQLMQSIKNLEETNPLNMRWQLLPLNLCFLSDWHQEAALPSGILEETSLIAMESLLRLHEKMTARALQACLRP</sequence>
<keyword evidence="2" id="KW-1185">Reference proteome</keyword>
<protein>
    <submittedName>
        <fullName evidence="1">Uncharacterized protein</fullName>
    </submittedName>
</protein>
<name>A0A9Q0XXM7_9SAUR</name>
<gene>
    <name evidence="1" type="ORF">JRQ81_014426</name>
</gene>
<comment type="caution">
    <text evidence="1">The sequence shown here is derived from an EMBL/GenBank/DDBJ whole genome shotgun (WGS) entry which is preliminary data.</text>
</comment>
<evidence type="ECO:0000313" key="2">
    <source>
        <dbReference type="Proteomes" id="UP001142489"/>
    </source>
</evidence>
<evidence type="ECO:0000313" key="1">
    <source>
        <dbReference type="EMBL" id="KAJ7332246.1"/>
    </source>
</evidence>
<organism evidence="1 2">
    <name type="scientific">Phrynocephalus forsythii</name>
    <dbReference type="NCBI Taxonomy" id="171643"/>
    <lineage>
        <taxon>Eukaryota</taxon>
        <taxon>Metazoa</taxon>
        <taxon>Chordata</taxon>
        <taxon>Craniata</taxon>
        <taxon>Vertebrata</taxon>
        <taxon>Euteleostomi</taxon>
        <taxon>Lepidosauria</taxon>
        <taxon>Squamata</taxon>
        <taxon>Bifurcata</taxon>
        <taxon>Unidentata</taxon>
        <taxon>Episquamata</taxon>
        <taxon>Toxicofera</taxon>
        <taxon>Iguania</taxon>
        <taxon>Acrodonta</taxon>
        <taxon>Agamidae</taxon>
        <taxon>Agaminae</taxon>
        <taxon>Phrynocephalus</taxon>
    </lineage>
</organism>
<dbReference type="EMBL" id="JAPFRF010000005">
    <property type="protein sequence ID" value="KAJ7332246.1"/>
    <property type="molecule type" value="Genomic_DNA"/>
</dbReference>
<dbReference type="Proteomes" id="UP001142489">
    <property type="component" value="Unassembled WGS sequence"/>
</dbReference>